<gene>
    <name evidence="8" type="ORF">NX784_15650</name>
</gene>
<dbReference type="EMBL" id="JANUGW010000010">
    <property type="protein sequence ID" value="MCS0583023.1"/>
    <property type="molecule type" value="Genomic_DNA"/>
</dbReference>
<keyword evidence="2 5" id="KW-0547">Nucleotide-binding</keyword>
<dbReference type="PANTHER" id="PTHR43289:SF6">
    <property type="entry name" value="SERINE_THREONINE-PROTEIN KINASE NEKL-3"/>
    <property type="match status" value="1"/>
</dbReference>
<feature type="region of interest" description="Disordered" evidence="6">
    <location>
        <begin position="75"/>
        <end position="115"/>
    </location>
</feature>
<dbReference type="InterPro" id="IPR017441">
    <property type="entry name" value="Protein_kinase_ATP_BS"/>
</dbReference>
<dbReference type="PROSITE" id="PS00108">
    <property type="entry name" value="PROTEIN_KINASE_ST"/>
    <property type="match status" value="1"/>
</dbReference>
<keyword evidence="9" id="KW-1185">Reference proteome</keyword>
<dbReference type="GO" id="GO:0016301">
    <property type="term" value="F:kinase activity"/>
    <property type="evidence" value="ECO:0007669"/>
    <property type="project" value="UniProtKB-KW"/>
</dbReference>
<evidence type="ECO:0000256" key="4">
    <source>
        <dbReference type="ARBA" id="ARBA00022840"/>
    </source>
</evidence>
<dbReference type="Pfam" id="PF00069">
    <property type="entry name" value="Pkinase"/>
    <property type="match status" value="1"/>
</dbReference>
<feature type="compositionally biased region" description="Basic and acidic residues" evidence="6">
    <location>
        <begin position="98"/>
        <end position="114"/>
    </location>
</feature>
<evidence type="ECO:0000259" key="7">
    <source>
        <dbReference type="PROSITE" id="PS50011"/>
    </source>
</evidence>
<evidence type="ECO:0000256" key="2">
    <source>
        <dbReference type="ARBA" id="ARBA00022741"/>
    </source>
</evidence>
<dbReference type="Proteomes" id="UP001204151">
    <property type="component" value="Unassembled WGS sequence"/>
</dbReference>
<comment type="caution">
    <text evidence="8">The sequence shown here is derived from an EMBL/GenBank/DDBJ whole genome shotgun (WGS) entry which is preliminary data.</text>
</comment>
<keyword evidence="3 8" id="KW-0418">Kinase</keyword>
<accession>A0ABT1ZSX0</accession>
<evidence type="ECO:0000256" key="5">
    <source>
        <dbReference type="PROSITE-ProRule" id="PRU10141"/>
    </source>
</evidence>
<protein>
    <submittedName>
        <fullName evidence="8">Serine/threonine-protein kinase</fullName>
    </submittedName>
</protein>
<dbReference type="SUPFAM" id="SSF56112">
    <property type="entry name" value="Protein kinase-like (PK-like)"/>
    <property type="match status" value="1"/>
</dbReference>
<dbReference type="CDD" id="cd14014">
    <property type="entry name" value="STKc_PknB_like"/>
    <property type="match status" value="1"/>
</dbReference>
<dbReference type="Gene3D" id="3.30.200.20">
    <property type="entry name" value="Phosphorylase Kinase, domain 1"/>
    <property type="match status" value="1"/>
</dbReference>
<dbReference type="InterPro" id="IPR008271">
    <property type="entry name" value="Ser/Thr_kinase_AS"/>
</dbReference>
<dbReference type="PANTHER" id="PTHR43289">
    <property type="entry name" value="MITOGEN-ACTIVATED PROTEIN KINASE KINASE KINASE 20-RELATED"/>
    <property type="match status" value="1"/>
</dbReference>
<dbReference type="PROSITE" id="PS00107">
    <property type="entry name" value="PROTEIN_KINASE_ATP"/>
    <property type="match status" value="1"/>
</dbReference>
<dbReference type="PROSITE" id="PS50011">
    <property type="entry name" value="PROTEIN_KINASE_DOM"/>
    <property type="match status" value="1"/>
</dbReference>
<evidence type="ECO:0000256" key="6">
    <source>
        <dbReference type="SAM" id="MobiDB-lite"/>
    </source>
</evidence>
<dbReference type="Gene3D" id="1.10.510.10">
    <property type="entry name" value="Transferase(Phosphotransferase) domain 1"/>
    <property type="match status" value="1"/>
</dbReference>
<dbReference type="RefSeq" id="WP_258817610.1">
    <property type="nucleotide sequence ID" value="NZ_JANUGW010000010.1"/>
</dbReference>
<feature type="domain" description="Protein kinase" evidence="7">
    <location>
        <begin position="123"/>
        <end position="389"/>
    </location>
</feature>
<reference evidence="8 9" key="1">
    <citation type="submission" date="2022-08" db="EMBL/GenBank/DDBJ databases">
        <title>Reclassification of Massilia species as members of the genera Telluria, Duganella, Pseudoduganella, Mokoshia gen. nov. and Zemynaea gen. nov. using orthogonal and non-orthogonal genome-based approaches.</title>
        <authorList>
            <person name="Bowman J.P."/>
        </authorList>
    </citation>
    <scope>NUCLEOTIDE SEQUENCE [LARGE SCALE GENOMIC DNA]</scope>
    <source>
        <strain evidence="8 9">JCM 31316</strain>
    </source>
</reference>
<evidence type="ECO:0000256" key="3">
    <source>
        <dbReference type="ARBA" id="ARBA00022777"/>
    </source>
</evidence>
<sequence>MDSLAHAIRQLQTGALPRTEFFAQVDHVLETAPESVGRLLEVLSEEHARKPLPGEVYTEIQHRIERLIVARQRKGGDDTFVQTRPGANTLREPPPLPPRKDELERDPEPERMKGVGDTLNNRFVLEECIGFGGMGTVYKALDLRKLEASDRKPYIAIKVLNVQFRGHPKSLIALQREARKAQALAHPNIVSVYDFDRDGPMVYLTMEYLKGKPLSQVLRAPGFAGMPYPDVLRIVTGMGNALAYAHAHGFVHCDFKPGNVVLTDSGNVKVIDFGIARVFQKTEEDVDVTVFDPGSLGALTPAYASPEMLEHLDPDPRDDIYALACIAYEMLTGRHPFTGASALQARGAGMKPQRPPGLGRGPWHALKCGLALERSARTPTVERFLHDFGSGASKARYGMLAGAAAGVAVAAALGAAGWHWMHGKPPAPTTVSTQPAPDAAPPVAVHEPVQAAAPPAATVPAPAPAPAPAPTQAAIATALSRIPCAALVGNVDGHAVTVHGLLSTPPGPAGLKEQFAAMPGVAAVQLDVAQVGRDKCPVLSALGPYWAAYRQAGGGAAIRLAGAHGPDAQLTEGDSLMVDVTTPAVESYIAVDYYSLDGSVTHLLPNARARDNRAPPNYTATIGSLGEWGIGKPFGAELVVLVTTPAPLFDGVRPISEPAAGYLADVAGRLDKMRAKGPIAVEFLQIHTRPR</sequence>
<organism evidence="8 9">
    <name type="scientific">Massilia pinisoli</name>
    <dbReference type="NCBI Taxonomy" id="1772194"/>
    <lineage>
        <taxon>Bacteria</taxon>
        <taxon>Pseudomonadati</taxon>
        <taxon>Pseudomonadota</taxon>
        <taxon>Betaproteobacteria</taxon>
        <taxon>Burkholderiales</taxon>
        <taxon>Oxalobacteraceae</taxon>
        <taxon>Telluria group</taxon>
        <taxon>Massilia</taxon>
    </lineage>
</organism>
<evidence type="ECO:0000313" key="9">
    <source>
        <dbReference type="Proteomes" id="UP001204151"/>
    </source>
</evidence>
<proteinExistence type="predicted"/>
<keyword evidence="1" id="KW-0808">Transferase</keyword>
<name>A0ABT1ZSX0_9BURK</name>
<dbReference type="InterPro" id="IPR000719">
    <property type="entry name" value="Prot_kinase_dom"/>
</dbReference>
<evidence type="ECO:0000256" key="1">
    <source>
        <dbReference type="ARBA" id="ARBA00022679"/>
    </source>
</evidence>
<dbReference type="InterPro" id="IPR011009">
    <property type="entry name" value="Kinase-like_dom_sf"/>
</dbReference>
<feature type="binding site" evidence="5">
    <location>
        <position position="158"/>
    </location>
    <ligand>
        <name>ATP</name>
        <dbReference type="ChEBI" id="CHEBI:30616"/>
    </ligand>
</feature>
<keyword evidence="4 5" id="KW-0067">ATP-binding</keyword>
<evidence type="ECO:0000313" key="8">
    <source>
        <dbReference type="EMBL" id="MCS0583023.1"/>
    </source>
</evidence>